<feature type="domain" description="RsiG-like" evidence="1">
    <location>
        <begin position="8"/>
        <end position="71"/>
    </location>
</feature>
<dbReference type="AlphaFoldDB" id="A0A6J7CGT8"/>
<reference evidence="2" key="1">
    <citation type="submission" date="2020-05" db="EMBL/GenBank/DDBJ databases">
        <authorList>
            <person name="Chiriac C."/>
            <person name="Salcher M."/>
            <person name="Ghai R."/>
            <person name="Kavagutti S V."/>
        </authorList>
    </citation>
    <scope>NUCLEOTIDE SEQUENCE</scope>
</reference>
<evidence type="ECO:0000259" key="1">
    <source>
        <dbReference type="Pfam" id="PF22802"/>
    </source>
</evidence>
<sequence length="168" mass="18346">MDNPTSDPSADPSSLSLADLRALRAKLQADDDAISYVRRLVQGRLDLVLAEQQRRVSGNERDVSEYLPAILGRQLTGGPARPPRPTEDASEHPLAIELDELCRGLGANHVTELDATQLSALSSGLQEFEQARSQERRDLFGRLDALTAELVRRYRDGEASVDGLLADG</sequence>
<gene>
    <name evidence="2" type="ORF">UFOPK3376_00059</name>
</gene>
<evidence type="ECO:0000313" key="2">
    <source>
        <dbReference type="EMBL" id="CAB4857487.1"/>
    </source>
</evidence>
<proteinExistence type="predicted"/>
<organism evidence="2">
    <name type="scientific">freshwater metagenome</name>
    <dbReference type="NCBI Taxonomy" id="449393"/>
    <lineage>
        <taxon>unclassified sequences</taxon>
        <taxon>metagenomes</taxon>
        <taxon>ecological metagenomes</taxon>
    </lineage>
</organism>
<name>A0A6J7CGT8_9ZZZZ</name>
<dbReference type="InterPro" id="IPR049575">
    <property type="entry name" value="RsiG-like"/>
</dbReference>
<dbReference type="EMBL" id="CAFBLP010000001">
    <property type="protein sequence ID" value="CAB4857487.1"/>
    <property type="molecule type" value="Genomic_DNA"/>
</dbReference>
<feature type="domain" description="RsiG-like" evidence="1">
    <location>
        <begin position="108"/>
        <end position="164"/>
    </location>
</feature>
<dbReference type="InterPro" id="IPR055209">
    <property type="entry name" value="RsiG-like_dom"/>
</dbReference>
<accession>A0A6J7CGT8</accession>
<dbReference type="Pfam" id="PF22802">
    <property type="entry name" value="RsiG"/>
    <property type="match status" value="2"/>
</dbReference>
<protein>
    <submittedName>
        <fullName evidence="2">Unannotated protein</fullName>
    </submittedName>
</protein>
<dbReference type="CDD" id="cd21107">
    <property type="entry name" value="RsiG"/>
    <property type="match status" value="1"/>
</dbReference>